<dbReference type="FunFam" id="1.20.1250.20:FF:000090">
    <property type="entry name" value="MFS sugar transporter, putative"/>
    <property type="match status" value="1"/>
</dbReference>
<dbReference type="InterPro" id="IPR036259">
    <property type="entry name" value="MFS_trans_sf"/>
</dbReference>
<dbReference type="AlphaFoldDB" id="A0A0E9NNH2"/>
<dbReference type="InterPro" id="IPR003663">
    <property type="entry name" value="Sugar/inositol_transpt"/>
</dbReference>
<dbReference type="InterPro" id="IPR050360">
    <property type="entry name" value="MFS_Sugar_Transporters"/>
</dbReference>
<dbReference type="PANTHER" id="PTHR48022">
    <property type="entry name" value="PLASTIDIC GLUCOSE TRANSPORTER 4"/>
    <property type="match status" value="1"/>
</dbReference>
<keyword evidence="4 8" id="KW-0812">Transmembrane</keyword>
<evidence type="ECO:0000259" key="9">
    <source>
        <dbReference type="PROSITE" id="PS50850"/>
    </source>
</evidence>
<dbReference type="NCBIfam" id="TIGR00879">
    <property type="entry name" value="SP"/>
    <property type="match status" value="1"/>
</dbReference>
<evidence type="ECO:0000256" key="8">
    <source>
        <dbReference type="SAM" id="Phobius"/>
    </source>
</evidence>
<reference evidence="10 11" key="1">
    <citation type="journal article" date="2011" name="J. Gen. Appl. Microbiol.">
        <title>Draft genome sequencing of the enigmatic yeast Saitoella complicata.</title>
        <authorList>
            <person name="Nishida H."/>
            <person name="Hamamoto M."/>
            <person name="Sugiyama J."/>
        </authorList>
    </citation>
    <scope>NUCLEOTIDE SEQUENCE [LARGE SCALE GENOMIC DNA]</scope>
    <source>
        <strain evidence="10 11">NRRL Y-17804</strain>
    </source>
</reference>
<feature type="transmembrane region" description="Helical" evidence="8">
    <location>
        <begin position="14"/>
        <end position="36"/>
    </location>
</feature>
<feature type="transmembrane region" description="Helical" evidence="8">
    <location>
        <begin position="112"/>
        <end position="132"/>
    </location>
</feature>
<dbReference type="OMA" id="GTNIAYW"/>
<dbReference type="PROSITE" id="PS50850">
    <property type="entry name" value="MFS"/>
    <property type="match status" value="1"/>
</dbReference>
<feature type="transmembrane region" description="Helical" evidence="8">
    <location>
        <begin position="427"/>
        <end position="447"/>
    </location>
</feature>
<feature type="transmembrane region" description="Helical" evidence="8">
    <location>
        <begin position="175"/>
        <end position="197"/>
    </location>
</feature>
<feature type="domain" description="Major facilitator superfamily (MFS) profile" evidence="9">
    <location>
        <begin position="18"/>
        <end position="451"/>
    </location>
</feature>
<feature type="transmembrane region" description="Helical" evidence="8">
    <location>
        <begin position="85"/>
        <end position="106"/>
    </location>
</feature>
<evidence type="ECO:0000256" key="5">
    <source>
        <dbReference type="ARBA" id="ARBA00022989"/>
    </source>
</evidence>
<dbReference type="Gene3D" id="1.20.1250.20">
    <property type="entry name" value="MFS general substrate transporter like domains"/>
    <property type="match status" value="1"/>
</dbReference>
<comment type="subcellular location">
    <subcellularLocation>
        <location evidence="1">Membrane</location>
        <topology evidence="1">Multi-pass membrane protein</topology>
    </subcellularLocation>
</comment>
<feature type="transmembrane region" description="Helical" evidence="8">
    <location>
        <begin position="400"/>
        <end position="421"/>
    </location>
</feature>
<dbReference type="PRINTS" id="PR00171">
    <property type="entry name" value="SUGRTRNSPORT"/>
</dbReference>
<gene>
    <name evidence="10" type="ORF">G7K_5471-t1</name>
</gene>
<evidence type="ECO:0000256" key="6">
    <source>
        <dbReference type="ARBA" id="ARBA00023136"/>
    </source>
</evidence>
<keyword evidence="6 8" id="KW-0472">Membrane</keyword>
<dbReference type="InterPro" id="IPR020846">
    <property type="entry name" value="MFS_dom"/>
</dbReference>
<keyword evidence="11" id="KW-1185">Reference proteome</keyword>
<feature type="transmembrane region" description="Helical" evidence="8">
    <location>
        <begin position="303"/>
        <end position="324"/>
    </location>
</feature>
<evidence type="ECO:0000256" key="3">
    <source>
        <dbReference type="ARBA" id="ARBA00022448"/>
    </source>
</evidence>
<keyword evidence="3 7" id="KW-0813">Transport</keyword>
<accession>A0A0E9NNH2</accession>
<dbReference type="PANTHER" id="PTHR48022:SF28">
    <property type="entry name" value="MAJOR FACILITATOR SUPERFAMILY (MFS) PROFILE DOMAIN-CONTAINING PROTEIN-RELATED"/>
    <property type="match status" value="1"/>
</dbReference>
<dbReference type="InterPro" id="IPR005828">
    <property type="entry name" value="MFS_sugar_transport-like"/>
</dbReference>
<evidence type="ECO:0000256" key="2">
    <source>
        <dbReference type="ARBA" id="ARBA00010992"/>
    </source>
</evidence>
<comment type="caution">
    <text evidence="10">The sequence shown here is derived from an EMBL/GenBank/DDBJ whole genome shotgun (WGS) entry which is preliminary data.</text>
</comment>
<feature type="transmembrane region" description="Helical" evidence="8">
    <location>
        <begin position="144"/>
        <end position="163"/>
    </location>
</feature>
<evidence type="ECO:0000256" key="7">
    <source>
        <dbReference type="RuleBase" id="RU003346"/>
    </source>
</evidence>
<evidence type="ECO:0000313" key="10">
    <source>
        <dbReference type="EMBL" id="GAO51369.1"/>
    </source>
</evidence>
<reference evidence="10 11" key="2">
    <citation type="journal article" date="2014" name="J. Gen. Appl. Microbiol.">
        <title>The early diverging ascomycetous budding yeast Saitoella complicata has three histone deacetylases belonging to the Clr6, Hos2, and Rpd3 lineages.</title>
        <authorList>
            <person name="Nishida H."/>
            <person name="Matsumoto T."/>
            <person name="Kondo S."/>
            <person name="Hamamoto M."/>
            <person name="Yoshikawa H."/>
        </authorList>
    </citation>
    <scope>NUCLEOTIDE SEQUENCE [LARGE SCALE GENOMIC DNA]</scope>
    <source>
        <strain evidence="10 11">NRRL Y-17804</strain>
    </source>
</reference>
<dbReference type="Proteomes" id="UP000033140">
    <property type="component" value="Unassembled WGS sequence"/>
</dbReference>
<evidence type="ECO:0000256" key="1">
    <source>
        <dbReference type="ARBA" id="ARBA00004141"/>
    </source>
</evidence>
<feature type="transmembrane region" description="Helical" evidence="8">
    <location>
        <begin position="333"/>
        <end position="355"/>
    </location>
</feature>
<dbReference type="Pfam" id="PF00083">
    <property type="entry name" value="Sugar_tr"/>
    <property type="match status" value="1"/>
</dbReference>
<dbReference type="GO" id="GO:0005351">
    <property type="term" value="F:carbohydrate:proton symporter activity"/>
    <property type="evidence" value="ECO:0007669"/>
    <property type="project" value="TreeGrafter"/>
</dbReference>
<dbReference type="STRING" id="698492.A0A0E9NNH2"/>
<feature type="transmembrane region" description="Helical" evidence="8">
    <location>
        <begin position="266"/>
        <end position="288"/>
    </location>
</feature>
<evidence type="ECO:0000313" key="11">
    <source>
        <dbReference type="Proteomes" id="UP000033140"/>
    </source>
</evidence>
<name>A0A0E9NNH2_SAICN</name>
<feature type="transmembrane region" description="Helical" evidence="8">
    <location>
        <begin position="56"/>
        <end position="78"/>
    </location>
</feature>
<dbReference type="SUPFAM" id="SSF103473">
    <property type="entry name" value="MFS general substrate transporter"/>
    <property type="match status" value="1"/>
</dbReference>
<comment type="similarity">
    <text evidence="2 7">Belongs to the major facilitator superfamily. Sugar transporter (TC 2.A.1.1) family.</text>
</comment>
<dbReference type="EMBL" id="BACD03000045">
    <property type="protein sequence ID" value="GAO51369.1"/>
    <property type="molecule type" value="Genomic_DNA"/>
</dbReference>
<organism evidence="10 11">
    <name type="scientific">Saitoella complicata (strain BCRC 22490 / CBS 7301 / JCM 7358 / NBRC 10748 / NRRL Y-17804)</name>
    <dbReference type="NCBI Taxonomy" id="698492"/>
    <lineage>
        <taxon>Eukaryota</taxon>
        <taxon>Fungi</taxon>
        <taxon>Dikarya</taxon>
        <taxon>Ascomycota</taxon>
        <taxon>Taphrinomycotina</taxon>
        <taxon>Taphrinomycotina incertae sedis</taxon>
        <taxon>Saitoella</taxon>
    </lineage>
</organism>
<dbReference type="GO" id="GO:0005886">
    <property type="term" value="C:plasma membrane"/>
    <property type="evidence" value="ECO:0007669"/>
    <property type="project" value="UniProtKB-ARBA"/>
</dbReference>
<keyword evidence="5 8" id="KW-1133">Transmembrane helix</keyword>
<evidence type="ECO:0000256" key="4">
    <source>
        <dbReference type="ARBA" id="ARBA00022692"/>
    </source>
</evidence>
<proteinExistence type="inferred from homology"/>
<sequence>MTHAPFLGLRGKKLVYAITFTCSLGFLLFGYDNGVFSGLTTAPLFLNQFDNPGASMLGFIIAVYELGCLLGALICAVYADHFGRIKVMVAGNIILIIGCVIQTASFGRPELIVGRVVTGVGMGFITSVVPIWQAECTLAHSRGRMIAVQLSMLIVGIVIAYWLDYGCSFATTSLQWRFPIIFQVVFAVAMIGLCCMLPESPRWLAARGRNDEALAILGALRDGSEDDVHVRAEYDEILASLALEQEESGSWKDVFSDNGIKGYQRTIIACAVQAMQEFTGTNIITYYAPYVMVHSVGLDNHQALLLSGGLQLFFLAMSFIPWAIIDKAGRRKLFMFGSTGMGACMLASGLCIYRGGRNNGIGAVVALYLFQGFFTVGWMSNMWCYPSEILPLRLRQRGGALSVVWQWLITFLVVEITPPAISNIGWWTYIIFSLLNFGSIGIVWYWFPETAGRSLESVDLLFVGAKNIREVVLRSTGKAETPVFDMKGAGVELRHRVLGKGDEEDEMYIGKQDVVHVERVVGTGPGGVAV</sequence>
<protein>
    <recommendedName>
        <fullName evidence="9">Major facilitator superfamily (MFS) profile domain-containing protein</fullName>
    </recommendedName>
</protein>
<feature type="transmembrane region" description="Helical" evidence="8">
    <location>
        <begin position="361"/>
        <end position="379"/>
    </location>
</feature>
<reference evidence="10 11" key="3">
    <citation type="journal article" date="2015" name="Genome Announc.">
        <title>Draft Genome Sequence of the Archiascomycetous Yeast Saitoella complicata.</title>
        <authorList>
            <person name="Yamauchi K."/>
            <person name="Kondo S."/>
            <person name="Hamamoto M."/>
            <person name="Takahashi Y."/>
            <person name="Ogura Y."/>
            <person name="Hayashi T."/>
            <person name="Nishida H."/>
        </authorList>
    </citation>
    <scope>NUCLEOTIDE SEQUENCE [LARGE SCALE GENOMIC DNA]</scope>
    <source>
        <strain evidence="10 11">NRRL Y-17804</strain>
    </source>
</reference>